<dbReference type="Proteomes" id="UP001239795">
    <property type="component" value="Unassembled WGS sequence"/>
</dbReference>
<proteinExistence type="predicted"/>
<evidence type="ECO:0000313" key="2">
    <source>
        <dbReference type="Proteomes" id="UP001239795"/>
    </source>
</evidence>
<evidence type="ECO:0000313" key="1">
    <source>
        <dbReference type="EMBL" id="KAK1460305.1"/>
    </source>
</evidence>
<comment type="caution">
    <text evidence="1">The sequence shown here is derived from an EMBL/GenBank/DDBJ whole genome shotgun (WGS) entry which is preliminary data.</text>
</comment>
<name>A0AAI9UP90_9PEZI</name>
<dbReference type="EMBL" id="MLGG01000013">
    <property type="protein sequence ID" value="KAK1460305.1"/>
    <property type="molecule type" value="Genomic_DNA"/>
</dbReference>
<gene>
    <name evidence="1" type="ORF">CMEL01_03304</name>
</gene>
<accession>A0AAI9UP90</accession>
<organism evidence="1 2">
    <name type="scientific">Colletotrichum melonis</name>
    <dbReference type="NCBI Taxonomy" id="1209925"/>
    <lineage>
        <taxon>Eukaryota</taxon>
        <taxon>Fungi</taxon>
        <taxon>Dikarya</taxon>
        <taxon>Ascomycota</taxon>
        <taxon>Pezizomycotina</taxon>
        <taxon>Sordariomycetes</taxon>
        <taxon>Hypocreomycetidae</taxon>
        <taxon>Glomerellales</taxon>
        <taxon>Glomerellaceae</taxon>
        <taxon>Colletotrichum</taxon>
        <taxon>Colletotrichum acutatum species complex</taxon>
    </lineage>
</organism>
<keyword evidence="2" id="KW-1185">Reference proteome</keyword>
<reference evidence="1 2" key="1">
    <citation type="submission" date="2016-10" db="EMBL/GenBank/DDBJ databases">
        <title>The genome sequence of Colletotrichum fioriniae PJ7.</title>
        <authorList>
            <person name="Baroncelli R."/>
        </authorList>
    </citation>
    <scope>NUCLEOTIDE SEQUENCE [LARGE SCALE GENOMIC DNA]</scope>
    <source>
        <strain evidence="1">Col 31</strain>
    </source>
</reference>
<sequence length="153" mass="16694">MTDIHGMGIFTPATRPTIAGEVLWLYLGSLVAEEQPKLDRLKGKAPEAATRPLFDFLRESRIPNRRNTTWSAASQYSASQDRHPSCDRSLVSKARSSGMPFAADPSVITIQKLEDGEAMVLGHRQGGGGRSSADQSILDDFSCPSWPCLPIVH</sequence>
<dbReference type="AlphaFoldDB" id="A0AAI9UP90"/>
<protein>
    <submittedName>
        <fullName evidence="1">Uncharacterized protein</fullName>
    </submittedName>
</protein>